<evidence type="ECO:0000256" key="5">
    <source>
        <dbReference type="ARBA" id="ARBA00023002"/>
    </source>
</evidence>
<dbReference type="EMBL" id="WXZT01000003">
    <property type="protein sequence ID" value="MZZ12023.1"/>
    <property type="molecule type" value="Genomic_DNA"/>
</dbReference>
<organism evidence="7 8">
    <name type="scientific">Pseudomonas aeruginosa</name>
    <dbReference type="NCBI Taxonomy" id="287"/>
    <lineage>
        <taxon>Bacteria</taxon>
        <taxon>Pseudomonadati</taxon>
        <taxon>Pseudomonadota</taxon>
        <taxon>Gammaproteobacteria</taxon>
        <taxon>Pseudomonadales</taxon>
        <taxon>Pseudomonadaceae</taxon>
        <taxon>Pseudomonas</taxon>
    </lineage>
</organism>
<keyword evidence="5" id="KW-0560">Oxidoreductase</keyword>
<dbReference type="Pfam" id="PF04444">
    <property type="entry name" value="Dioxygenase_N"/>
    <property type="match status" value="1"/>
</dbReference>
<dbReference type="GO" id="GO:0018576">
    <property type="term" value="F:catechol 1,2-dioxygenase activity"/>
    <property type="evidence" value="ECO:0007669"/>
    <property type="project" value="InterPro"/>
</dbReference>
<dbReference type="AlphaFoldDB" id="A0A8H2F4Y4"/>
<dbReference type="RefSeq" id="WP_019726031.1">
    <property type="nucleotide sequence ID" value="NZ_BSAL01000037.1"/>
</dbReference>
<dbReference type="PANTHER" id="PTHR33711">
    <property type="entry name" value="DIOXYGENASE, PUTATIVE (AFU_ORTHOLOGUE AFUA_2G02910)-RELATED"/>
    <property type="match status" value="1"/>
</dbReference>
<dbReference type="GO" id="GO:0008199">
    <property type="term" value="F:ferric iron binding"/>
    <property type="evidence" value="ECO:0007669"/>
    <property type="project" value="InterPro"/>
</dbReference>
<comment type="cofactor">
    <cofactor evidence="1">
        <name>Fe(3+)</name>
        <dbReference type="ChEBI" id="CHEBI:29034"/>
    </cofactor>
</comment>
<keyword evidence="4 7" id="KW-0223">Dioxygenase</keyword>
<evidence type="ECO:0000256" key="2">
    <source>
        <dbReference type="ARBA" id="ARBA00007825"/>
    </source>
</evidence>
<sequence length="296" mass="32324">MTAKPGEAARAGAAEERITALVLASFAAAPDPRLRRLLEKLVEHLHAFAREVELSEEEWFSGIRFLTETGQTCDGLVRQEFILLSDVLGLSMLVDALGHRGSAGITESTVFGPFYIAGMPARGYGENMAFTAGVPALVLGRVLDTEGRPLTGASLDVWQSAQNGCYSGQDAGQPHGNLRGRYLTDGEGRYAIRSIVPTSYPIPSDGPVGRLLQAGGRHPWRPAHLHFMVEAPGYRRLVTHLFKDDDPYLASDAVFGVKDSLRVEYRACPAEHPLAREYGIDTGFRLVRYDFVLEPA</sequence>
<dbReference type="InterPro" id="IPR007535">
    <property type="entry name" value="Catechol_dOase_N"/>
</dbReference>
<dbReference type="SUPFAM" id="SSF49482">
    <property type="entry name" value="Aromatic compound dioxygenase"/>
    <property type="match status" value="1"/>
</dbReference>
<dbReference type="PROSITE" id="PS00083">
    <property type="entry name" value="INTRADIOL_DIOXYGENAS"/>
    <property type="match status" value="1"/>
</dbReference>
<gene>
    <name evidence="7" type="ORF">GUL26_07170</name>
</gene>
<evidence type="ECO:0000313" key="8">
    <source>
        <dbReference type="Proteomes" id="UP000644192"/>
    </source>
</evidence>
<dbReference type="InterPro" id="IPR000627">
    <property type="entry name" value="Intradiol_dOase_C"/>
</dbReference>
<reference evidence="7" key="1">
    <citation type="submission" date="2020-01" db="EMBL/GenBank/DDBJ databases">
        <title>Bacteria Cultured from War Wounds Associated with the Conflict in Eastern Ukraine.</title>
        <authorList>
            <person name="Snesrud E."/>
            <person name="Galac M.R."/>
            <person name="Mc Gann P."/>
            <person name="Valentine K."/>
            <person name="Viacheslav K."/>
        </authorList>
    </citation>
    <scope>NUCLEOTIDE SEQUENCE</scope>
    <source>
        <strain evidence="7">VNMU148</strain>
    </source>
</reference>
<protein>
    <submittedName>
        <fullName evidence="7">6-chlorohydroxyquinol-1,2-dioxygenase</fullName>
    </submittedName>
</protein>
<dbReference type="Proteomes" id="UP000644192">
    <property type="component" value="Unassembled WGS sequence"/>
</dbReference>
<name>A0A8H2F4Y4_PSEAI</name>
<dbReference type="PANTHER" id="PTHR33711:SF7">
    <property type="entry name" value="INTRADIOL RING-CLEAVAGE DIOXYGENASES DOMAIN-CONTAINING PROTEIN-RELATED"/>
    <property type="match status" value="1"/>
</dbReference>
<keyword evidence="6" id="KW-0408">Iron</keyword>
<evidence type="ECO:0000256" key="4">
    <source>
        <dbReference type="ARBA" id="ARBA00022964"/>
    </source>
</evidence>
<dbReference type="InterPro" id="IPR015889">
    <property type="entry name" value="Intradiol_dOase_core"/>
</dbReference>
<dbReference type="InterPro" id="IPR039390">
    <property type="entry name" value="1_2-HQD/HQD"/>
</dbReference>
<dbReference type="InterPro" id="IPR050770">
    <property type="entry name" value="Intradiol_RC_Dioxygenase"/>
</dbReference>
<dbReference type="CDD" id="cd03461">
    <property type="entry name" value="1_2-HQD"/>
    <property type="match status" value="1"/>
</dbReference>
<evidence type="ECO:0000313" key="7">
    <source>
        <dbReference type="EMBL" id="MZZ12023.1"/>
    </source>
</evidence>
<accession>A0A8H2F4Y4</accession>
<dbReference type="GO" id="GO:0009712">
    <property type="term" value="P:catechol-containing compound metabolic process"/>
    <property type="evidence" value="ECO:0007669"/>
    <property type="project" value="InterPro"/>
</dbReference>
<comment type="similarity">
    <text evidence="2">Belongs to the intradiol ring-cleavage dioxygenase family.</text>
</comment>
<keyword evidence="3" id="KW-0479">Metal-binding</keyword>
<comment type="caution">
    <text evidence="7">The sequence shown here is derived from an EMBL/GenBank/DDBJ whole genome shotgun (WGS) entry which is preliminary data.</text>
</comment>
<proteinExistence type="inferred from homology"/>
<dbReference type="Gene3D" id="2.60.130.10">
    <property type="entry name" value="Aromatic compound dioxygenase"/>
    <property type="match status" value="1"/>
</dbReference>
<evidence type="ECO:0000256" key="3">
    <source>
        <dbReference type="ARBA" id="ARBA00022723"/>
    </source>
</evidence>
<evidence type="ECO:0000256" key="1">
    <source>
        <dbReference type="ARBA" id="ARBA00001965"/>
    </source>
</evidence>
<dbReference type="Pfam" id="PF00775">
    <property type="entry name" value="Dioxygenase_C"/>
    <property type="match status" value="1"/>
</dbReference>
<evidence type="ECO:0000256" key="6">
    <source>
        <dbReference type="ARBA" id="ARBA00023004"/>
    </source>
</evidence>